<proteinExistence type="predicted"/>
<dbReference type="PANTHER" id="PTHR38166:SF1">
    <property type="entry name" value="C2H2-TYPE DOMAIN-CONTAINING PROTEIN"/>
    <property type="match status" value="1"/>
</dbReference>
<evidence type="ECO:0000313" key="2">
    <source>
        <dbReference type="EMBL" id="KAH6656714.1"/>
    </source>
</evidence>
<dbReference type="RefSeq" id="XP_045960948.1">
    <property type="nucleotide sequence ID" value="XM_046101874.1"/>
</dbReference>
<keyword evidence="3" id="KW-1185">Reference proteome</keyword>
<protein>
    <submittedName>
        <fullName evidence="2">Uncharacterized protein</fullName>
    </submittedName>
</protein>
<dbReference type="AlphaFoldDB" id="A0A9P8UQW7"/>
<dbReference type="PANTHER" id="PTHR38166">
    <property type="entry name" value="C2H2-TYPE DOMAIN-CONTAINING PROTEIN-RELATED"/>
    <property type="match status" value="1"/>
</dbReference>
<dbReference type="GeneID" id="70130766"/>
<feature type="compositionally biased region" description="Basic and acidic residues" evidence="1">
    <location>
        <begin position="270"/>
        <end position="279"/>
    </location>
</feature>
<sequence>MLHYPQFTFQSHYVPEQTPVHLQHKLCLSPPPVQYSWNTTTNSIVHKWWTKACELRRKRGVVRYPTPTKAPARSTSRCASVHATSAGAFETESHAIEKRSGTGASTCLLSVLCQTPSTSKVDIELALKLTHFDGFDRRQLSDLEQNLRLLVESMATKKLASAASKSRKHQSDKDSEASQTPEQYIAARKKEAVEAVMSVFNKWLDKRLSVISYAYECADGSGNPRGGSGDWTSDEGRSGSGSSRGRPKRHFNDDDDQSGSSAGGDGGGDGGDRNGNKRARKTAEEKLLFACPFFQQDPTQHCTQRSCTGPGWPSIHRLKEHLTRRHLLPKHTCPRCREPMADALALEGHLRSDVPCVKRDVVRMLGIDEAQEKKLKERKKTSGSLTEEHKWKDIYMILFPRSNKNALPSPYYDSRHPVTIAKSAAQWKKFKKHIHDELPQAVQKRVEQRFDGVKVELLHGLSDIIQDEIFQIFKGFPQGGASTPISPGPDSRSTTPKLTNVALPGDESRATSIDDFLMDPCAPDSLFFGGLNDLNFNLQFDPSTECLSDSGYASNGTNTALGRGGYTWP</sequence>
<name>A0A9P8UQW7_9PEZI</name>
<comment type="caution">
    <text evidence="2">The sequence shown here is derived from an EMBL/GenBank/DDBJ whole genome shotgun (WGS) entry which is preliminary data.</text>
</comment>
<evidence type="ECO:0000256" key="1">
    <source>
        <dbReference type="SAM" id="MobiDB-lite"/>
    </source>
</evidence>
<feature type="compositionally biased region" description="Polar residues" evidence="1">
    <location>
        <begin position="481"/>
        <end position="498"/>
    </location>
</feature>
<feature type="region of interest" description="Disordered" evidence="1">
    <location>
        <begin position="222"/>
        <end position="279"/>
    </location>
</feature>
<gene>
    <name evidence="2" type="ORF">BKA67DRAFT_552823</name>
</gene>
<evidence type="ECO:0000313" key="3">
    <source>
        <dbReference type="Proteomes" id="UP000758603"/>
    </source>
</evidence>
<accession>A0A9P8UQW7</accession>
<organism evidence="2 3">
    <name type="scientific">Truncatella angustata</name>
    <dbReference type="NCBI Taxonomy" id="152316"/>
    <lineage>
        <taxon>Eukaryota</taxon>
        <taxon>Fungi</taxon>
        <taxon>Dikarya</taxon>
        <taxon>Ascomycota</taxon>
        <taxon>Pezizomycotina</taxon>
        <taxon>Sordariomycetes</taxon>
        <taxon>Xylariomycetidae</taxon>
        <taxon>Amphisphaeriales</taxon>
        <taxon>Sporocadaceae</taxon>
        <taxon>Truncatella</taxon>
    </lineage>
</organism>
<dbReference type="OrthoDB" id="4738706at2759"/>
<dbReference type="Proteomes" id="UP000758603">
    <property type="component" value="Unassembled WGS sequence"/>
</dbReference>
<dbReference type="EMBL" id="JAGPXC010000002">
    <property type="protein sequence ID" value="KAH6656714.1"/>
    <property type="molecule type" value="Genomic_DNA"/>
</dbReference>
<feature type="region of interest" description="Disordered" evidence="1">
    <location>
        <begin position="481"/>
        <end position="503"/>
    </location>
</feature>
<feature type="region of interest" description="Disordered" evidence="1">
    <location>
        <begin position="161"/>
        <end position="182"/>
    </location>
</feature>
<reference evidence="2" key="1">
    <citation type="journal article" date="2021" name="Nat. Commun.">
        <title>Genetic determinants of endophytism in the Arabidopsis root mycobiome.</title>
        <authorList>
            <person name="Mesny F."/>
            <person name="Miyauchi S."/>
            <person name="Thiergart T."/>
            <person name="Pickel B."/>
            <person name="Atanasova L."/>
            <person name="Karlsson M."/>
            <person name="Huettel B."/>
            <person name="Barry K.W."/>
            <person name="Haridas S."/>
            <person name="Chen C."/>
            <person name="Bauer D."/>
            <person name="Andreopoulos W."/>
            <person name="Pangilinan J."/>
            <person name="LaButti K."/>
            <person name="Riley R."/>
            <person name="Lipzen A."/>
            <person name="Clum A."/>
            <person name="Drula E."/>
            <person name="Henrissat B."/>
            <person name="Kohler A."/>
            <person name="Grigoriev I.V."/>
            <person name="Martin F.M."/>
            <person name="Hacquard S."/>
        </authorList>
    </citation>
    <scope>NUCLEOTIDE SEQUENCE</scope>
    <source>
        <strain evidence="2">MPI-SDFR-AT-0073</strain>
    </source>
</reference>